<dbReference type="InterPro" id="IPR026466">
    <property type="entry name" value="Fim_isopep_form_D2_dom"/>
</dbReference>
<protein>
    <submittedName>
        <fullName evidence="2">Cell wall surface anchor family protein</fullName>
    </submittedName>
</protein>
<name>A0A829R630_LISGR</name>
<reference evidence="2 3" key="1">
    <citation type="submission" date="2012-12" db="EMBL/GenBank/DDBJ databases">
        <title>Novel taxa of Listeriaceae from agricultural environments in the United States.</title>
        <authorList>
            <person name="den Bakker H.C."/>
            <person name="Allred A."/>
            <person name="Warchocki S."/>
            <person name="Wright E.M."/>
            <person name="Burrell A."/>
            <person name="Nightingale K.K."/>
            <person name="Kephart D."/>
            <person name="Wiedmann M."/>
        </authorList>
    </citation>
    <scope>NUCLEOTIDE SEQUENCE [LARGE SCALE GENOMIC DNA]</scope>
    <source>
        <strain evidence="2 3">FSL F6-1183</strain>
    </source>
</reference>
<organism evidence="2 3">
    <name type="scientific">Listeria grayi FSL F6-1183</name>
    <dbReference type="NCBI Taxonomy" id="1265827"/>
    <lineage>
        <taxon>Bacteria</taxon>
        <taxon>Bacillati</taxon>
        <taxon>Bacillota</taxon>
        <taxon>Bacilli</taxon>
        <taxon>Bacillales</taxon>
        <taxon>Listeriaceae</taxon>
        <taxon>Listeria</taxon>
    </lineage>
</organism>
<gene>
    <name evidence="2" type="ORF">LMUR_12561</name>
</gene>
<dbReference type="AlphaFoldDB" id="A0A829R630"/>
<comment type="caution">
    <text evidence="2">The sequence shown here is derived from an EMBL/GenBank/DDBJ whole genome shotgun (WGS) entry which is preliminary data.</text>
</comment>
<dbReference type="Gene3D" id="2.60.40.740">
    <property type="match status" value="2"/>
</dbReference>
<proteinExistence type="predicted"/>
<evidence type="ECO:0000313" key="3">
    <source>
        <dbReference type="Proteomes" id="UP000019251"/>
    </source>
</evidence>
<feature type="compositionally biased region" description="Pro residues" evidence="1">
    <location>
        <begin position="583"/>
        <end position="595"/>
    </location>
</feature>
<dbReference type="EMBL" id="AODG01000015">
    <property type="protein sequence ID" value="EUJ26638.1"/>
    <property type="molecule type" value="Genomic_DNA"/>
</dbReference>
<accession>A0A829R630</accession>
<sequence>MLTTSALLGVAHINPETAYAKDAKIVANGDGTVSNDYTFIAQFLKDTKTEKVGTIGKVFTNDKGIKMLYIDPYNAKNKNAKVRYNNVGEYNGKKVDAIITVKDWSTYSLKNAYINVRMQKSLAIEMRGMNSATVNTTFYEHGTNKVLKVKGFMSYGDIDAGQSVSIPKTGIDTFYLSKDTVLKYTDKQDSVLFESQTTKDTPATDIKTLVTGTYEGTGITTKFIKNMALYEGRTPESYMKNETDAYKTGLNFDYYYTTGKKPVPTENQVPIKRVSDSDEKDKVENTLKSEEETYHYTLTHNLPDESPDFYHTSYSITDPIIPELKVTNIKVTDENKQDVSKRFDISVDKANVLHVVAKKAELAKAAIYGHTYKVTFDATIRDGADLSKYLNDKGEIDIKNKATAEVDKDKKPSNNTDTHIPSIVEKAVKKIVAKNGKLVDSESLKQGQAVQYRLDFTAPNNQIIKTLSVYDDMEDVLDYQQAKVYDTKTKKEITDQGTLQVDKNKEKVTWTAKKPTDFFGKSFYMIVDAKVKTNADLSKYKKGKEYVIPNDAHMLVNGKDTKTKQVDIHIPISAKKVVTPKPKSAPKPAPKPTPVIPKTSGNGSGYGFFDFIQGLFK</sequence>
<dbReference type="NCBIfam" id="TIGR04226">
    <property type="entry name" value="RrgB_K2N_iso_D2"/>
    <property type="match status" value="2"/>
</dbReference>
<evidence type="ECO:0000313" key="2">
    <source>
        <dbReference type="EMBL" id="EUJ26638.1"/>
    </source>
</evidence>
<dbReference type="Proteomes" id="UP000019251">
    <property type="component" value="Unassembled WGS sequence"/>
</dbReference>
<evidence type="ECO:0000256" key="1">
    <source>
        <dbReference type="SAM" id="MobiDB-lite"/>
    </source>
</evidence>
<feature type="region of interest" description="Disordered" evidence="1">
    <location>
        <begin position="578"/>
        <end position="597"/>
    </location>
</feature>